<feature type="compositionally biased region" description="Pro residues" evidence="1">
    <location>
        <begin position="263"/>
        <end position="275"/>
    </location>
</feature>
<dbReference type="PROSITE" id="PS51272">
    <property type="entry name" value="SLH"/>
    <property type="match status" value="2"/>
</dbReference>
<feature type="chain" id="PRO_5039060385" description="SLH domain-containing protein" evidence="2">
    <location>
        <begin position="24"/>
        <end position="336"/>
    </location>
</feature>
<feature type="compositionally biased region" description="Low complexity" evidence="1">
    <location>
        <begin position="228"/>
        <end position="242"/>
    </location>
</feature>
<evidence type="ECO:0000259" key="3">
    <source>
        <dbReference type="PROSITE" id="PS51272"/>
    </source>
</evidence>
<feature type="domain" description="SLH" evidence="3">
    <location>
        <begin position="95"/>
        <end position="158"/>
    </location>
</feature>
<reference evidence="4" key="1">
    <citation type="submission" date="2016-08" db="EMBL/GenBank/DDBJ databases">
        <title>Complete Genome Seqeunce of Paenibacillus sp. BIHB 4019 from tea rhizoplane.</title>
        <authorList>
            <person name="Thakur R."/>
            <person name="Swarnkar M.K."/>
            <person name="Gulati A."/>
        </authorList>
    </citation>
    <scope>NUCLEOTIDE SEQUENCE [LARGE SCALE GENOMIC DNA]</scope>
    <source>
        <strain evidence="4">BIHB4019</strain>
    </source>
</reference>
<name>A0A1B2DE52_9BACL</name>
<evidence type="ECO:0000256" key="2">
    <source>
        <dbReference type="SAM" id="SignalP"/>
    </source>
</evidence>
<dbReference type="RefSeq" id="WP_216364923.1">
    <property type="nucleotide sequence ID" value="NZ_CP016808.1"/>
</dbReference>
<dbReference type="PRINTS" id="PR01217">
    <property type="entry name" value="PRICHEXTENSN"/>
</dbReference>
<dbReference type="AlphaFoldDB" id="A0A1B2DE52"/>
<accession>A0A1B2DE52</accession>
<feature type="domain" description="SLH" evidence="3">
    <location>
        <begin position="28"/>
        <end position="92"/>
    </location>
</feature>
<dbReference type="InterPro" id="IPR051465">
    <property type="entry name" value="Cell_Envelope_Struct_Comp"/>
</dbReference>
<dbReference type="InterPro" id="IPR001119">
    <property type="entry name" value="SLH_dom"/>
</dbReference>
<keyword evidence="2" id="KW-0732">Signal</keyword>
<feature type="compositionally biased region" description="Low complexity" evidence="1">
    <location>
        <begin position="252"/>
        <end position="262"/>
    </location>
</feature>
<proteinExistence type="predicted"/>
<feature type="region of interest" description="Disordered" evidence="1">
    <location>
        <begin position="221"/>
        <end position="275"/>
    </location>
</feature>
<sequence>MKLGKLSLLICLLLCVASTTLFAASAKSSADFTDLKDLDAATKAKFDALISAGVFDGVSEGTFGLKEEMNRAQFAKVAALVFDLKVDSGLKTSSFNDVGSDSASYGYALPYIEAIKKAGITDGVGQGSFEPAGKVTKEQLATFLIRGLGKQEEAEQTPGVEDNSVSDWAKGYVAYALSNKLVTISADGTFGGKSNATREMLAITSYEVAVQTGVVDVVIPSPTPTPTPSSTSASSSTYSPAATPTPEPTATPTPEQSATPTSEPTPPIVEPTPPIVEPTPPIVVPTPPIVVPTPPIVVPTPPIVVPTPPIIIPTPPIVVPTPPIIIPTPPNPTEIP</sequence>
<feature type="signal peptide" evidence="2">
    <location>
        <begin position="1"/>
        <end position="23"/>
    </location>
</feature>
<protein>
    <recommendedName>
        <fullName evidence="3">SLH domain-containing protein</fullName>
    </recommendedName>
</protein>
<dbReference type="EMBL" id="CP016808">
    <property type="protein sequence ID" value="ANY65992.1"/>
    <property type="molecule type" value="Genomic_DNA"/>
</dbReference>
<organism evidence="4">
    <name type="scientific">Paenibacillus sp. BIHB 4019</name>
    <dbReference type="NCBI Taxonomy" id="1870819"/>
    <lineage>
        <taxon>Bacteria</taxon>
        <taxon>Bacillati</taxon>
        <taxon>Bacillota</taxon>
        <taxon>Bacilli</taxon>
        <taxon>Bacillales</taxon>
        <taxon>Paenibacillaceae</taxon>
        <taxon>Paenibacillus</taxon>
    </lineage>
</organism>
<gene>
    <name evidence="4" type="ORF">BBD42_05600</name>
</gene>
<dbReference type="Pfam" id="PF00395">
    <property type="entry name" value="SLH"/>
    <property type="match status" value="3"/>
</dbReference>
<dbReference type="PANTHER" id="PTHR43308">
    <property type="entry name" value="OUTER MEMBRANE PROTEIN ALPHA-RELATED"/>
    <property type="match status" value="1"/>
</dbReference>
<evidence type="ECO:0000256" key="1">
    <source>
        <dbReference type="SAM" id="MobiDB-lite"/>
    </source>
</evidence>
<evidence type="ECO:0000313" key="4">
    <source>
        <dbReference type="EMBL" id="ANY65992.1"/>
    </source>
</evidence>